<evidence type="ECO:0000313" key="3">
    <source>
        <dbReference type="Proteomes" id="UP001049176"/>
    </source>
</evidence>
<protein>
    <submittedName>
        <fullName evidence="2">Uncharacterized protein</fullName>
    </submittedName>
</protein>
<keyword evidence="1" id="KW-1133">Transmembrane helix</keyword>
<evidence type="ECO:0000256" key="1">
    <source>
        <dbReference type="SAM" id="Phobius"/>
    </source>
</evidence>
<accession>A0A9P7RVU6</accession>
<name>A0A9P7RVU6_9AGAR</name>
<dbReference type="RefSeq" id="XP_043006810.1">
    <property type="nucleotide sequence ID" value="XM_043154356.1"/>
</dbReference>
<reference evidence="2" key="1">
    <citation type="journal article" date="2021" name="Genome Biol. Evol.">
        <title>The assembled and annotated genome of the fairy-ring fungus Marasmius oreades.</title>
        <authorList>
            <person name="Hiltunen M."/>
            <person name="Ament-Velasquez S.L."/>
            <person name="Johannesson H."/>
        </authorList>
    </citation>
    <scope>NUCLEOTIDE SEQUENCE</scope>
    <source>
        <strain evidence="2">03SP1</strain>
    </source>
</reference>
<feature type="transmembrane region" description="Helical" evidence="1">
    <location>
        <begin position="24"/>
        <end position="50"/>
    </location>
</feature>
<organism evidence="2 3">
    <name type="scientific">Marasmius oreades</name>
    <name type="common">fairy-ring Marasmius</name>
    <dbReference type="NCBI Taxonomy" id="181124"/>
    <lineage>
        <taxon>Eukaryota</taxon>
        <taxon>Fungi</taxon>
        <taxon>Dikarya</taxon>
        <taxon>Basidiomycota</taxon>
        <taxon>Agaricomycotina</taxon>
        <taxon>Agaricomycetes</taxon>
        <taxon>Agaricomycetidae</taxon>
        <taxon>Agaricales</taxon>
        <taxon>Marasmiineae</taxon>
        <taxon>Marasmiaceae</taxon>
        <taxon>Marasmius</taxon>
    </lineage>
</organism>
<sequence length="114" mass="12661">MGRQTSGMEAGQLHIWRVNLGAEILYSMLIPVMGIASTLIIVRAALGLAIQDEETFRETILSDFRVAVVTTMSERSVLDMRPTGSQDTQYRASVDSIMVELESQSEKRKIVASR</sequence>
<dbReference type="EMBL" id="CM032186">
    <property type="protein sequence ID" value="KAG7090340.1"/>
    <property type="molecule type" value="Genomic_DNA"/>
</dbReference>
<keyword evidence="1" id="KW-0472">Membrane</keyword>
<dbReference type="Proteomes" id="UP001049176">
    <property type="component" value="Chromosome 6"/>
</dbReference>
<proteinExistence type="predicted"/>
<dbReference type="AlphaFoldDB" id="A0A9P7RVU6"/>
<evidence type="ECO:0000313" key="2">
    <source>
        <dbReference type="EMBL" id="KAG7090340.1"/>
    </source>
</evidence>
<dbReference type="KEGG" id="more:E1B28_009460"/>
<keyword evidence="1" id="KW-0812">Transmembrane</keyword>
<gene>
    <name evidence="2" type="ORF">E1B28_009460</name>
</gene>
<keyword evidence="3" id="KW-1185">Reference proteome</keyword>
<dbReference type="GeneID" id="66078536"/>
<comment type="caution">
    <text evidence="2">The sequence shown here is derived from an EMBL/GenBank/DDBJ whole genome shotgun (WGS) entry which is preliminary data.</text>
</comment>
<dbReference type="OrthoDB" id="3096410at2759"/>